<accession>A0A0X3PSN8</accession>
<dbReference type="AlphaFoldDB" id="A0A0X3PSN8"/>
<proteinExistence type="predicted"/>
<dbReference type="EMBL" id="GEEE01010188">
    <property type="protein sequence ID" value="JAP53037.1"/>
    <property type="molecule type" value="Transcribed_RNA"/>
</dbReference>
<evidence type="ECO:0000313" key="1">
    <source>
        <dbReference type="EMBL" id="JAP53037.1"/>
    </source>
</evidence>
<reference evidence="1" key="1">
    <citation type="submission" date="2016-01" db="EMBL/GenBank/DDBJ databases">
        <title>Reference transcriptome for the parasite Schistocephalus solidus: insights into the molecular evolution of parasitism.</title>
        <authorList>
            <person name="Hebert F.O."/>
            <person name="Grambauer S."/>
            <person name="Barber I."/>
            <person name="Landry C.R."/>
            <person name="Aubin-Horth N."/>
        </authorList>
    </citation>
    <scope>NUCLEOTIDE SEQUENCE</scope>
</reference>
<protein>
    <submittedName>
        <fullName evidence="1">Uncharacterized protein</fullName>
    </submittedName>
</protein>
<feature type="non-terminal residue" evidence="1">
    <location>
        <position position="1"/>
    </location>
</feature>
<gene>
    <name evidence="1" type="ORF">TR166989</name>
</gene>
<organism evidence="1">
    <name type="scientific">Schistocephalus solidus</name>
    <name type="common">Tapeworm</name>
    <dbReference type="NCBI Taxonomy" id="70667"/>
    <lineage>
        <taxon>Eukaryota</taxon>
        <taxon>Metazoa</taxon>
        <taxon>Spiralia</taxon>
        <taxon>Lophotrochozoa</taxon>
        <taxon>Platyhelminthes</taxon>
        <taxon>Cestoda</taxon>
        <taxon>Eucestoda</taxon>
        <taxon>Diphyllobothriidea</taxon>
        <taxon>Diphyllobothriidae</taxon>
        <taxon>Schistocephalus</taxon>
    </lineage>
</organism>
<name>A0A0X3PSN8_SCHSO</name>
<sequence>RKATCIAGGSRSHVLFRRPYKSSLPEFLPDGLVNYPISLNQLSWRRSQRYSPVGNGVKEFSPPQSTAIVFSFKLATFKDQSSTQRGSSGHLLACPIEPWHPRCQLILLILDQQQTGAVGGYYGKPQGGTRHLGLIYFLGPARRRLMTNRTMHEGRYGEVNAGLLGENLQLSAID</sequence>